<evidence type="ECO:0000313" key="2">
    <source>
        <dbReference type="Proteomes" id="UP000183046"/>
    </source>
</evidence>
<evidence type="ECO:0000313" key="1">
    <source>
        <dbReference type="EMBL" id="SCZ49029.1"/>
    </source>
</evidence>
<protein>
    <recommendedName>
        <fullName evidence="3">Phosphohydrolase</fullName>
    </recommendedName>
</protein>
<dbReference type="EMBL" id="FMWB01000052">
    <property type="protein sequence ID" value="SCZ49029.1"/>
    <property type="molecule type" value="Genomic_DNA"/>
</dbReference>
<name>A0A1G5PJ00_9PSED</name>
<organism evidence="1 2">
    <name type="scientific">Pseudomonas oryzihabitans</name>
    <dbReference type="NCBI Taxonomy" id="47885"/>
    <lineage>
        <taxon>Bacteria</taxon>
        <taxon>Pseudomonadati</taxon>
        <taxon>Pseudomonadota</taxon>
        <taxon>Gammaproteobacteria</taxon>
        <taxon>Pseudomonadales</taxon>
        <taxon>Pseudomonadaceae</taxon>
        <taxon>Pseudomonas</taxon>
    </lineage>
</organism>
<dbReference type="RefSeq" id="WP_074585535.1">
    <property type="nucleotide sequence ID" value="NZ_CP183398.1"/>
</dbReference>
<proteinExistence type="predicted"/>
<dbReference type="SUPFAM" id="SSF109604">
    <property type="entry name" value="HD-domain/PDEase-like"/>
    <property type="match status" value="1"/>
</dbReference>
<accession>A0A1G5PJ00</accession>
<dbReference type="Proteomes" id="UP000183046">
    <property type="component" value="Unassembled WGS sequence"/>
</dbReference>
<comment type="caution">
    <text evidence="1">The sequence shown here is derived from an EMBL/GenBank/DDBJ whole genome shotgun (WGS) entry which is preliminary data.</text>
</comment>
<gene>
    <name evidence="1" type="ORF">SAMN05216279_1522</name>
</gene>
<sequence length="190" mass="20901">MSASWILTQSGTQFDLLAPEASMVVMDDIAHALANICRFAGYTQTHYSVGQHSVMASHLVPPADALHALLHDAAEAYVGDMVSPLKDLLPGFKAIEARIWMAIAARFEIAEQMPASIKEVDLVLMATERRDLLPPGSPWPSLEGIQPLPNRIVPWAPAFTRWAFKRRFRQLVRFSADNAQLRQGAAAAEA</sequence>
<dbReference type="Gene3D" id="1.10.3210.10">
    <property type="entry name" value="Hypothetical protein af1432"/>
    <property type="match status" value="1"/>
</dbReference>
<dbReference type="AlphaFoldDB" id="A0A1G5PJ00"/>
<dbReference type="OrthoDB" id="1099791at2"/>
<reference evidence="2" key="1">
    <citation type="submission" date="2016-10" db="EMBL/GenBank/DDBJ databases">
        <authorList>
            <person name="de Groot N.N."/>
        </authorList>
    </citation>
    <scope>NUCLEOTIDE SEQUENCE [LARGE SCALE GENOMIC DNA]</scope>
    <source>
        <strain evidence="2">DSM 15758</strain>
    </source>
</reference>
<evidence type="ECO:0008006" key="3">
    <source>
        <dbReference type="Google" id="ProtNLM"/>
    </source>
</evidence>